<evidence type="ECO:0000313" key="3">
    <source>
        <dbReference type="Proteomes" id="UP000502611"/>
    </source>
</evidence>
<dbReference type="SUPFAM" id="SSF74653">
    <property type="entry name" value="TolA/TonB C-terminal domain"/>
    <property type="match status" value="1"/>
</dbReference>
<feature type="domain" description="TonB C-terminal" evidence="1">
    <location>
        <begin position="125"/>
        <end position="189"/>
    </location>
</feature>
<name>A0A6M4GAC7_SPHYA</name>
<dbReference type="EMBL" id="CP053021">
    <property type="protein sequence ID" value="QJR04159.1"/>
    <property type="molecule type" value="Genomic_DNA"/>
</dbReference>
<dbReference type="GO" id="GO:0055085">
    <property type="term" value="P:transmembrane transport"/>
    <property type="evidence" value="ECO:0007669"/>
    <property type="project" value="InterPro"/>
</dbReference>
<sequence>MAMAVQQASIDNVRLPLQPSPKALALSANGVETIRLTVAPDGTIAGCNAQVANHGPIEDRDNCRKLLTLKAIPASDQAGTSLHGMLEFRLSWKRTDANAGARADASSGADLYLPLRQMPDGARDDATTNVNLVVAADGKVETCEPTSSSGNIALDKAACQAVMRSGTQPLNDATGTPVRAVQTLAIGFSVQP</sequence>
<dbReference type="Proteomes" id="UP000502611">
    <property type="component" value="Chromosome"/>
</dbReference>
<organism evidence="2 3">
    <name type="scientific">Sphingobium yanoikuyae</name>
    <name type="common">Sphingomonas yanoikuyae</name>
    <dbReference type="NCBI Taxonomy" id="13690"/>
    <lineage>
        <taxon>Bacteria</taxon>
        <taxon>Pseudomonadati</taxon>
        <taxon>Pseudomonadota</taxon>
        <taxon>Alphaproteobacteria</taxon>
        <taxon>Sphingomonadales</taxon>
        <taxon>Sphingomonadaceae</taxon>
        <taxon>Sphingobium</taxon>
    </lineage>
</organism>
<dbReference type="AlphaFoldDB" id="A0A6M4GAC7"/>
<protein>
    <recommendedName>
        <fullName evidence="1">TonB C-terminal domain-containing protein</fullName>
    </recommendedName>
</protein>
<evidence type="ECO:0000259" key="1">
    <source>
        <dbReference type="Pfam" id="PF03544"/>
    </source>
</evidence>
<reference evidence="2 3" key="1">
    <citation type="submission" date="2020-04" db="EMBL/GenBank/DDBJ databases">
        <title>The Whole Genome Analysis of High salt-tolerant Sphingobium yanoikuyae YC-XJ2 with Aryl organophosphorus flame retardants (aryl-OPFRs)-degrading capacity and characteristics of Related phosphotriesterase.</title>
        <authorList>
            <person name="Li X."/>
        </authorList>
    </citation>
    <scope>NUCLEOTIDE SEQUENCE [LARGE SCALE GENOMIC DNA]</scope>
    <source>
        <strain evidence="2 3">YC-XJ2</strain>
    </source>
</reference>
<proteinExistence type="predicted"/>
<evidence type="ECO:0000313" key="2">
    <source>
        <dbReference type="EMBL" id="QJR04159.1"/>
    </source>
</evidence>
<dbReference type="Gene3D" id="3.30.1150.10">
    <property type="match status" value="1"/>
</dbReference>
<dbReference type="InterPro" id="IPR037682">
    <property type="entry name" value="TonB_C"/>
</dbReference>
<accession>A0A6M4GAC7</accession>
<gene>
    <name evidence="2" type="ORF">HH800_19355</name>
</gene>
<dbReference type="Pfam" id="PF03544">
    <property type="entry name" value="TonB_C"/>
    <property type="match status" value="1"/>
</dbReference>
<dbReference type="RefSeq" id="WP_169862004.1">
    <property type="nucleotide sequence ID" value="NZ_CP053021.1"/>
</dbReference>